<sequence length="404" mass="46300">MDGSYGERPKVQELRKQADLIIQGLEQLRLRGNDFFLWPSRTSDPQIDITIEQLRLKEELLSRLASVLLPQLRLQCTSLSHQYAELSYVPEAPGSTVKLISEIQANLHLNLDQIIQTINQLIPYEIPAPENRTHDQDFNRLKIYGIYRLNHIIRNDLKIHLESLFRKSIQILREFGISSHEEKHTNTMESILIDISEAIDSEIGYLKGSELSLVWKLLKKARLRLDEELEVLTDRLHPQGSIRPIIDSAEPARQPKIELGRALIPIFKLSRLFFKKLQQEKIEKKGAGLSTEMCSSQLYSLERSIRGIPQSISSLRHTIQDAGQSIPVSATASQVMSKLRDIIDYFQSFIFLIHLYVLPNLFPPDNSSNLSSQLYFQKWCVTWTTLLLKAAYNATQAAQSFIDG</sequence>
<keyword evidence="2" id="KW-1185">Reference proteome</keyword>
<accession>A0A5B0M9V3</accession>
<protein>
    <submittedName>
        <fullName evidence="1">Uncharacterized protein</fullName>
    </submittedName>
</protein>
<evidence type="ECO:0000313" key="1">
    <source>
        <dbReference type="EMBL" id="KAA1073595.1"/>
    </source>
</evidence>
<comment type="caution">
    <text evidence="1">The sequence shown here is derived from an EMBL/GenBank/DDBJ whole genome shotgun (WGS) entry which is preliminary data.</text>
</comment>
<dbReference type="OrthoDB" id="2509878at2759"/>
<proteinExistence type="predicted"/>
<evidence type="ECO:0000313" key="2">
    <source>
        <dbReference type="Proteomes" id="UP000324748"/>
    </source>
</evidence>
<gene>
    <name evidence="1" type="ORF">PGT21_017020</name>
</gene>
<name>A0A5B0M9V3_PUCGR</name>
<dbReference type="Proteomes" id="UP000324748">
    <property type="component" value="Unassembled WGS sequence"/>
</dbReference>
<dbReference type="AlphaFoldDB" id="A0A5B0M9V3"/>
<organism evidence="1 2">
    <name type="scientific">Puccinia graminis f. sp. tritici</name>
    <dbReference type="NCBI Taxonomy" id="56615"/>
    <lineage>
        <taxon>Eukaryota</taxon>
        <taxon>Fungi</taxon>
        <taxon>Dikarya</taxon>
        <taxon>Basidiomycota</taxon>
        <taxon>Pucciniomycotina</taxon>
        <taxon>Pucciniomycetes</taxon>
        <taxon>Pucciniales</taxon>
        <taxon>Pucciniaceae</taxon>
        <taxon>Puccinia</taxon>
    </lineage>
</organism>
<dbReference type="EMBL" id="VSWC01000158">
    <property type="protein sequence ID" value="KAA1073595.1"/>
    <property type="molecule type" value="Genomic_DNA"/>
</dbReference>
<dbReference type="PANTHER" id="PTHR33069:SF3">
    <property type="entry name" value="DYNEIN HEAVY CHAIN TAIL DOMAIN-CONTAINING PROTEIN"/>
    <property type="match status" value="1"/>
</dbReference>
<reference evidence="1 2" key="1">
    <citation type="submission" date="2019-05" db="EMBL/GenBank/DDBJ databases">
        <title>Emergence of the Ug99 lineage of the wheat stem rust pathogen through somatic hybridization.</title>
        <authorList>
            <person name="Li F."/>
            <person name="Upadhyaya N.M."/>
            <person name="Sperschneider J."/>
            <person name="Matny O."/>
            <person name="Nguyen-Phuc H."/>
            <person name="Mago R."/>
            <person name="Raley C."/>
            <person name="Miller M.E."/>
            <person name="Silverstein K.A.T."/>
            <person name="Henningsen E."/>
            <person name="Hirsch C.D."/>
            <person name="Visser B."/>
            <person name="Pretorius Z.A."/>
            <person name="Steffenson B.J."/>
            <person name="Schwessinger B."/>
            <person name="Dodds P.N."/>
            <person name="Figueroa M."/>
        </authorList>
    </citation>
    <scope>NUCLEOTIDE SEQUENCE [LARGE SCALE GENOMIC DNA]</scope>
    <source>
        <strain evidence="1">21-0</strain>
    </source>
</reference>
<dbReference type="PANTHER" id="PTHR33069">
    <property type="entry name" value="CHROMOSOME 7, WHOLE GENOME SHOTGUN SEQUENCE-RELATED"/>
    <property type="match status" value="1"/>
</dbReference>